<dbReference type="AlphaFoldDB" id="A0AAD8AHP3"/>
<keyword evidence="3" id="KW-1185">Reference proteome</keyword>
<dbReference type="EMBL" id="JASPKZ010000814">
    <property type="protein sequence ID" value="KAJ9599394.1"/>
    <property type="molecule type" value="Genomic_DNA"/>
</dbReference>
<protein>
    <submittedName>
        <fullName evidence="2">Uncharacterized protein</fullName>
    </submittedName>
</protein>
<feature type="coiled-coil region" evidence="1">
    <location>
        <begin position="64"/>
        <end position="112"/>
    </location>
</feature>
<gene>
    <name evidence="2" type="ORF">L9F63_010156</name>
</gene>
<keyword evidence="1" id="KW-0175">Coiled coil</keyword>
<feature type="non-terminal residue" evidence="2">
    <location>
        <position position="1"/>
    </location>
</feature>
<comment type="caution">
    <text evidence="2">The sequence shown here is derived from an EMBL/GenBank/DDBJ whole genome shotgun (WGS) entry which is preliminary data.</text>
</comment>
<accession>A0AAD8AHP3</accession>
<dbReference type="SUPFAM" id="SSF57997">
    <property type="entry name" value="Tropomyosin"/>
    <property type="match status" value="1"/>
</dbReference>
<reference evidence="2" key="1">
    <citation type="journal article" date="2023" name="IScience">
        <title>Live-bearing cockroach genome reveals convergent evolutionary mechanisms linked to viviparity in insects and beyond.</title>
        <authorList>
            <person name="Fouks B."/>
            <person name="Harrison M.C."/>
            <person name="Mikhailova A.A."/>
            <person name="Marchal E."/>
            <person name="English S."/>
            <person name="Carruthers M."/>
            <person name="Jennings E.C."/>
            <person name="Chiamaka E.L."/>
            <person name="Frigard R.A."/>
            <person name="Pippel M."/>
            <person name="Attardo G.M."/>
            <person name="Benoit J.B."/>
            <person name="Bornberg-Bauer E."/>
            <person name="Tobe S.S."/>
        </authorList>
    </citation>
    <scope>NUCLEOTIDE SEQUENCE</scope>
    <source>
        <strain evidence="2">Stay&amp;Tobe</strain>
    </source>
</reference>
<proteinExistence type="predicted"/>
<reference evidence="2" key="2">
    <citation type="submission" date="2023-05" db="EMBL/GenBank/DDBJ databases">
        <authorList>
            <person name="Fouks B."/>
        </authorList>
    </citation>
    <scope>NUCLEOTIDE SEQUENCE</scope>
    <source>
        <strain evidence="2">Stay&amp;Tobe</strain>
        <tissue evidence="2">Testes</tissue>
    </source>
</reference>
<evidence type="ECO:0000256" key="1">
    <source>
        <dbReference type="SAM" id="Coils"/>
    </source>
</evidence>
<name>A0AAD8AHP3_DIPPU</name>
<organism evidence="2 3">
    <name type="scientific">Diploptera punctata</name>
    <name type="common">Pacific beetle cockroach</name>
    <dbReference type="NCBI Taxonomy" id="6984"/>
    <lineage>
        <taxon>Eukaryota</taxon>
        <taxon>Metazoa</taxon>
        <taxon>Ecdysozoa</taxon>
        <taxon>Arthropoda</taxon>
        <taxon>Hexapoda</taxon>
        <taxon>Insecta</taxon>
        <taxon>Pterygota</taxon>
        <taxon>Neoptera</taxon>
        <taxon>Polyneoptera</taxon>
        <taxon>Dictyoptera</taxon>
        <taxon>Blattodea</taxon>
        <taxon>Blaberoidea</taxon>
        <taxon>Blaberidae</taxon>
        <taxon>Diplopterinae</taxon>
        <taxon>Diploptera</taxon>
    </lineage>
</organism>
<evidence type="ECO:0000313" key="3">
    <source>
        <dbReference type="Proteomes" id="UP001233999"/>
    </source>
</evidence>
<evidence type="ECO:0000313" key="2">
    <source>
        <dbReference type="EMBL" id="KAJ9599394.1"/>
    </source>
</evidence>
<dbReference type="Proteomes" id="UP001233999">
    <property type="component" value="Unassembled WGS sequence"/>
</dbReference>
<dbReference type="Gene3D" id="1.10.287.1490">
    <property type="match status" value="1"/>
</dbReference>
<sequence length="219" mass="25454">NEYNLEKIIADMEQALTRISPESSNQEFKENVNAPVRDISKPMNVDFVPIKPEPVVESQTYVLLGSLETKCAKLESSLHQLEDKYQKQRKEKESLIEQMKHLEKELESVTGREKDYVTTISYLKSNLQTMGLRIEEQTKSISELSVHNNMLKQENKALSKLRDREAVLNNYLKESSEKEGKIQAELQIMKLEQEKFHILLAGKNSEVQKLKQELRYVPF</sequence>